<protein>
    <submittedName>
        <fullName evidence="2">Uncharacterized protein</fullName>
    </submittedName>
</protein>
<feature type="compositionally biased region" description="Pro residues" evidence="1">
    <location>
        <begin position="61"/>
        <end position="74"/>
    </location>
</feature>
<accession>A0AAD5KU86</accession>
<dbReference type="AlphaFoldDB" id="A0AAD5KU86"/>
<evidence type="ECO:0000313" key="2">
    <source>
        <dbReference type="EMBL" id="KAI9549620.1"/>
    </source>
</evidence>
<feature type="region of interest" description="Disordered" evidence="1">
    <location>
        <begin position="51"/>
        <end position="81"/>
    </location>
</feature>
<comment type="caution">
    <text evidence="2">The sequence shown here is derived from an EMBL/GenBank/DDBJ whole genome shotgun (WGS) entry which is preliminary data.</text>
</comment>
<proteinExistence type="predicted"/>
<organism evidence="2 3">
    <name type="scientific">Daphnia sinensis</name>
    <dbReference type="NCBI Taxonomy" id="1820382"/>
    <lineage>
        <taxon>Eukaryota</taxon>
        <taxon>Metazoa</taxon>
        <taxon>Ecdysozoa</taxon>
        <taxon>Arthropoda</taxon>
        <taxon>Crustacea</taxon>
        <taxon>Branchiopoda</taxon>
        <taxon>Diplostraca</taxon>
        <taxon>Cladocera</taxon>
        <taxon>Anomopoda</taxon>
        <taxon>Daphniidae</taxon>
        <taxon>Daphnia</taxon>
        <taxon>Daphnia similis group</taxon>
    </lineage>
</organism>
<evidence type="ECO:0000256" key="1">
    <source>
        <dbReference type="SAM" id="MobiDB-lite"/>
    </source>
</evidence>
<reference evidence="2" key="1">
    <citation type="submission" date="2022-05" db="EMBL/GenBank/DDBJ databases">
        <title>A multi-omics perspective on studying reproductive biology in Daphnia sinensis.</title>
        <authorList>
            <person name="Jia J."/>
        </authorList>
    </citation>
    <scope>NUCLEOTIDE SEQUENCE</scope>
    <source>
        <strain evidence="2">WSL</strain>
    </source>
</reference>
<dbReference type="Proteomes" id="UP000820818">
    <property type="component" value="Unassembled WGS sequence"/>
</dbReference>
<gene>
    <name evidence="2" type="ORF">GHT06_003806</name>
</gene>
<name>A0AAD5KU86_9CRUS</name>
<dbReference type="EMBL" id="WJBH02000290">
    <property type="protein sequence ID" value="KAI9549620.1"/>
    <property type="molecule type" value="Genomic_DNA"/>
</dbReference>
<keyword evidence="3" id="KW-1185">Reference proteome</keyword>
<sequence length="214" mass="24558">MFSNDVFVRTAAQHRDHFTTKRTDRRKKKTIHLTITNSGFTNSQLRTVTPRAPLHDSAPCNAPPTPMPSPPAPALPELDTPPIDLHQRQPVCLFQRVQLQKMPSQPFVPSDVEEHSVACQTRWRLTYYCAWSMPVQRTGRSQLVHMATLLGYRDVVEFKKDMFHDQQILSEQSDVVRLAVGANQFVWRMNEQAVFFSHDELTRARYLAQCSAGK</sequence>
<evidence type="ECO:0000313" key="3">
    <source>
        <dbReference type="Proteomes" id="UP000820818"/>
    </source>
</evidence>